<name>U6MN48_9EIME</name>
<sequence>MWELSIKTSKTERASRPGRTALSTKGPSRMEIRRERAKLDSPTALLMKATSRRICLTYEGLWREGLMEGLGFYSWPAGQCSSYEGLFKKGLKEGQGVLLLRDGRKYEGHFSSNKLHGEVTEVMPSGKSRKGIWKEGVFQQWAEAGEKVLLNVAEKDTDKDEEYGTSIFSNPDAYTQVYKTQDRKRMKIKGGVLRGKIKEDTSAQNSRTPSENLQDEQQQQQQQQHE</sequence>
<feature type="compositionally biased region" description="Low complexity" evidence="2">
    <location>
        <begin position="217"/>
        <end position="226"/>
    </location>
</feature>
<feature type="region of interest" description="Disordered" evidence="2">
    <location>
        <begin position="190"/>
        <end position="226"/>
    </location>
</feature>
<feature type="compositionally biased region" description="Polar residues" evidence="2">
    <location>
        <begin position="202"/>
        <end position="216"/>
    </location>
</feature>
<reference evidence="3" key="2">
    <citation type="submission" date="2013-10" db="EMBL/GenBank/DDBJ databases">
        <authorList>
            <person name="Aslett M."/>
        </authorList>
    </citation>
    <scope>NUCLEOTIDE SEQUENCE [LARGE SCALE GENOMIC DNA]</scope>
    <source>
        <strain evidence="3">Houghton</strain>
    </source>
</reference>
<keyword evidence="1" id="KW-0677">Repeat</keyword>
<evidence type="ECO:0000313" key="3">
    <source>
        <dbReference type="EMBL" id="CDJ65627.1"/>
    </source>
</evidence>
<dbReference type="PANTHER" id="PTHR43215">
    <property type="entry name" value="RADIAL SPOKE HEAD 1 HOMOLOG"/>
    <property type="match status" value="1"/>
</dbReference>
<dbReference type="Pfam" id="PF02493">
    <property type="entry name" value="MORN"/>
    <property type="match status" value="3"/>
</dbReference>
<keyword evidence="4" id="KW-1185">Reference proteome</keyword>
<dbReference type="SUPFAM" id="SSF82185">
    <property type="entry name" value="Histone H3 K4-specific methyltransferase SET7/9 N-terminal domain"/>
    <property type="match status" value="1"/>
</dbReference>
<evidence type="ECO:0000313" key="4">
    <source>
        <dbReference type="Proteomes" id="UP000030754"/>
    </source>
</evidence>
<dbReference type="OrthoDB" id="329175at2759"/>
<accession>U6MN48</accession>
<evidence type="ECO:0000256" key="1">
    <source>
        <dbReference type="ARBA" id="ARBA00022737"/>
    </source>
</evidence>
<protein>
    <submittedName>
        <fullName evidence="3">IQ calmodulin-binding motif family protein, related</fullName>
    </submittedName>
</protein>
<organism evidence="3 4">
    <name type="scientific">Eimeria necatrix</name>
    <dbReference type="NCBI Taxonomy" id="51315"/>
    <lineage>
        <taxon>Eukaryota</taxon>
        <taxon>Sar</taxon>
        <taxon>Alveolata</taxon>
        <taxon>Apicomplexa</taxon>
        <taxon>Conoidasida</taxon>
        <taxon>Coccidia</taxon>
        <taxon>Eucoccidiorida</taxon>
        <taxon>Eimeriorina</taxon>
        <taxon>Eimeriidae</taxon>
        <taxon>Eimeria</taxon>
    </lineage>
</organism>
<feature type="region of interest" description="Disordered" evidence="2">
    <location>
        <begin position="1"/>
        <end position="28"/>
    </location>
</feature>
<dbReference type="EMBL" id="HG723231">
    <property type="protein sequence ID" value="CDJ65627.1"/>
    <property type="molecule type" value="Genomic_DNA"/>
</dbReference>
<dbReference type="Proteomes" id="UP000030754">
    <property type="component" value="Unassembled WGS sequence"/>
</dbReference>
<dbReference type="PANTHER" id="PTHR43215:SF14">
    <property type="entry name" value="RADIAL SPOKE HEAD 1 HOMOLOG"/>
    <property type="match status" value="1"/>
</dbReference>
<dbReference type="VEuPathDB" id="ToxoDB:ENH_00007830"/>
<gene>
    <name evidence="3" type="ORF">ENH_00007830</name>
</gene>
<reference evidence="3" key="1">
    <citation type="submission" date="2013-10" db="EMBL/GenBank/DDBJ databases">
        <title>Genomic analysis of the causative agents of coccidiosis in chickens.</title>
        <authorList>
            <person name="Reid A.J."/>
            <person name="Blake D."/>
            <person name="Billington K."/>
            <person name="Browne H."/>
            <person name="Dunn M."/>
            <person name="Hung S."/>
            <person name="Kawahara F."/>
            <person name="Miranda-Saavedra D."/>
            <person name="Mourier T."/>
            <person name="Nagra H."/>
            <person name="Otto T.D."/>
            <person name="Rawlings N."/>
            <person name="Sanchez A."/>
            <person name="Sanders M."/>
            <person name="Subramaniam C."/>
            <person name="Tay Y."/>
            <person name="Dear P."/>
            <person name="Doerig C."/>
            <person name="Gruber A."/>
            <person name="Parkinson J."/>
            <person name="Shirley M."/>
            <person name="Wan K.L."/>
            <person name="Berriman M."/>
            <person name="Tomley F."/>
            <person name="Pain A."/>
        </authorList>
    </citation>
    <scope>NUCLEOTIDE SEQUENCE [LARGE SCALE GENOMIC DNA]</scope>
    <source>
        <strain evidence="3">Houghton</strain>
    </source>
</reference>
<dbReference type="SMART" id="SM00698">
    <property type="entry name" value="MORN"/>
    <property type="match status" value="3"/>
</dbReference>
<evidence type="ECO:0000256" key="2">
    <source>
        <dbReference type="SAM" id="MobiDB-lite"/>
    </source>
</evidence>
<dbReference type="RefSeq" id="XP_013434094.1">
    <property type="nucleotide sequence ID" value="XM_013578640.1"/>
</dbReference>
<dbReference type="Gene3D" id="2.20.110.10">
    <property type="entry name" value="Histone H3 K4-specific methyltransferase SET7/9 N-terminal domain"/>
    <property type="match status" value="1"/>
</dbReference>
<proteinExistence type="predicted"/>
<dbReference type="AlphaFoldDB" id="U6MN48"/>
<dbReference type="InterPro" id="IPR003409">
    <property type="entry name" value="MORN"/>
</dbReference>
<dbReference type="GeneID" id="25470972"/>